<dbReference type="KEGG" id="spon:HME9304_01826"/>
<reference evidence="1 2" key="1">
    <citation type="submission" date="2018-06" db="EMBL/GenBank/DDBJ databases">
        <title>Spongiibacterium sp. HME9304 Genome sequencing and assembly.</title>
        <authorList>
            <person name="Kang H."/>
            <person name="Kim H."/>
            <person name="Joh K."/>
        </authorList>
    </citation>
    <scope>NUCLEOTIDE SEQUENCE [LARGE SCALE GENOMIC DNA]</scope>
    <source>
        <strain evidence="1 2">HME9304</strain>
    </source>
</reference>
<proteinExistence type="predicted"/>
<sequence length="46" mass="5351">MTKKEISVYDISSFDDYLEQIAKMDNNLIKKNSSHLLLFRGQSNQS</sequence>
<keyword evidence="2" id="KW-1185">Reference proteome</keyword>
<evidence type="ECO:0000313" key="2">
    <source>
        <dbReference type="Proteomes" id="UP000248536"/>
    </source>
</evidence>
<evidence type="ECO:0000313" key="1">
    <source>
        <dbReference type="EMBL" id="AWX44821.1"/>
    </source>
</evidence>
<dbReference type="AlphaFoldDB" id="A0A2Z4LSD5"/>
<gene>
    <name evidence="1" type="ORF">HME9304_01826</name>
</gene>
<name>A0A2Z4LSD5_9FLAO</name>
<organism evidence="1 2">
    <name type="scientific">Flagellimonas maritima</name>
    <dbReference type="NCBI Taxonomy" id="1383885"/>
    <lineage>
        <taxon>Bacteria</taxon>
        <taxon>Pseudomonadati</taxon>
        <taxon>Bacteroidota</taxon>
        <taxon>Flavobacteriia</taxon>
        <taxon>Flavobacteriales</taxon>
        <taxon>Flavobacteriaceae</taxon>
        <taxon>Flagellimonas</taxon>
    </lineage>
</organism>
<dbReference type="Proteomes" id="UP000248536">
    <property type="component" value="Chromosome"/>
</dbReference>
<accession>A0A2Z4LSD5</accession>
<protein>
    <submittedName>
        <fullName evidence="1">Uncharacterized protein</fullName>
    </submittedName>
</protein>
<dbReference type="EMBL" id="CP030104">
    <property type="protein sequence ID" value="AWX44821.1"/>
    <property type="molecule type" value="Genomic_DNA"/>
</dbReference>